<sequence length="391" mass="44297">MRCSIGSLSGDAANGRDYLPRASIPSEHAFTFPHGGGPSIALSSIQQYPDELSDNQPTDEYERHYRSELYPYEQDHETPQDHDTIYCQSKIESDQHRSSYRDEGLGTSVRGDSLQPYSRAESVHPKVEEQEKQEAEDSDYKPRSQNAKCRRRQSSQSSTAFHGSAQTRPVGQSRKASKSCVIKQRKSRKSSVCDSSERPFSCPLAAYNCHSTFTSKNEWKRHVSTQHVRLGFWRCDLCTPSADASNPAHNDFNRKDLFTQHLRRMHSHRLGSGIATTGRAGNANKSTAQIPEEVIANYQKRCYKLLREAPYRSSCLFCSKHFEGPSSWEERMEHVGSHMERDRKSGTKSSDASAWNEDALLHEWLIEEGLVEHDGKGGWKIGSGTPLRQKR</sequence>
<comment type="caution">
    <text evidence="1">The sequence shown here is derived from an EMBL/GenBank/DDBJ whole genome shotgun (WGS) entry which is preliminary data.</text>
</comment>
<reference evidence="1" key="1">
    <citation type="submission" date="2024-09" db="EMBL/GenBank/DDBJ databases">
        <title>Black Yeasts Isolated from many extreme environments.</title>
        <authorList>
            <person name="Coleine C."/>
            <person name="Stajich J.E."/>
            <person name="Selbmann L."/>
        </authorList>
    </citation>
    <scope>NUCLEOTIDE SEQUENCE</scope>
    <source>
        <strain evidence="1">CCFEE 5737</strain>
    </source>
</reference>
<evidence type="ECO:0000313" key="2">
    <source>
        <dbReference type="Proteomes" id="UP001186974"/>
    </source>
</evidence>
<evidence type="ECO:0000313" key="1">
    <source>
        <dbReference type="EMBL" id="KAK3060525.1"/>
    </source>
</evidence>
<proteinExistence type="predicted"/>
<dbReference type="EMBL" id="JAWDJW010008501">
    <property type="protein sequence ID" value="KAK3060525.1"/>
    <property type="molecule type" value="Genomic_DNA"/>
</dbReference>
<gene>
    <name evidence="1" type="ORF">LTS18_008352</name>
</gene>
<organism evidence="1 2">
    <name type="scientific">Coniosporium uncinatum</name>
    <dbReference type="NCBI Taxonomy" id="93489"/>
    <lineage>
        <taxon>Eukaryota</taxon>
        <taxon>Fungi</taxon>
        <taxon>Dikarya</taxon>
        <taxon>Ascomycota</taxon>
        <taxon>Pezizomycotina</taxon>
        <taxon>Dothideomycetes</taxon>
        <taxon>Dothideomycetes incertae sedis</taxon>
        <taxon>Coniosporium</taxon>
    </lineage>
</organism>
<dbReference type="Proteomes" id="UP001186974">
    <property type="component" value="Unassembled WGS sequence"/>
</dbReference>
<keyword evidence="2" id="KW-1185">Reference proteome</keyword>
<accession>A0ACC3D1Y8</accession>
<protein>
    <submittedName>
        <fullName evidence="1">Uncharacterized protein</fullName>
    </submittedName>
</protein>
<name>A0ACC3D1Y8_9PEZI</name>